<dbReference type="GO" id="GO:0016887">
    <property type="term" value="F:ATP hydrolysis activity"/>
    <property type="evidence" value="ECO:0007669"/>
    <property type="project" value="InterPro"/>
</dbReference>
<dbReference type="SUPFAM" id="SSF52540">
    <property type="entry name" value="P-loop containing nucleoside triphosphate hydrolases"/>
    <property type="match status" value="2"/>
</dbReference>
<feature type="domain" description="ABC transporter" evidence="3">
    <location>
        <begin position="32"/>
        <end position="274"/>
    </location>
</feature>
<dbReference type="Gene3D" id="3.40.50.300">
    <property type="entry name" value="P-loop containing nucleotide triphosphate hydrolases"/>
    <property type="match status" value="2"/>
</dbReference>
<dbReference type="PROSITE" id="PS50893">
    <property type="entry name" value="ABC_TRANSPORTER_2"/>
    <property type="match status" value="2"/>
</dbReference>
<dbReference type="GO" id="GO:0005524">
    <property type="term" value="F:ATP binding"/>
    <property type="evidence" value="ECO:0007669"/>
    <property type="project" value="UniProtKB-KW"/>
</dbReference>
<dbReference type="PANTHER" id="PTHR43514:SF4">
    <property type="entry name" value="ABC TRANSPORTER I FAMILY MEMBER 10"/>
    <property type="match status" value="1"/>
</dbReference>
<dbReference type="GeneID" id="28992120"/>
<evidence type="ECO:0000259" key="3">
    <source>
        <dbReference type="PROSITE" id="PS50893"/>
    </source>
</evidence>
<evidence type="ECO:0000256" key="1">
    <source>
        <dbReference type="ARBA" id="ARBA00022741"/>
    </source>
</evidence>
<dbReference type="Pfam" id="PF00005">
    <property type="entry name" value="ABC_tran"/>
    <property type="match status" value="2"/>
</dbReference>
<dbReference type="AlphaFoldDB" id="A0A167N5J4"/>
<protein>
    <recommendedName>
        <fullName evidence="3">ABC transporter domain-containing protein</fullName>
    </recommendedName>
</protein>
<dbReference type="InterPro" id="IPR003439">
    <property type="entry name" value="ABC_transporter-like_ATP-bd"/>
</dbReference>
<dbReference type="STRING" id="763407.A0A167N5J4"/>
<dbReference type="InterPro" id="IPR003593">
    <property type="entry name" value="AAA+_ATPase"/>
</dbReference>
<feature type="domain" description="ABC transporter" evidence="3">
    <location>
        <begin position="298"/>
        <end position="521"/>
    </location>
</feature>
<keyword evidence="1" id="KW-0547">Nucleotide-binding</keyword>
<keyword evidence="2" id="KW-0067">ATP-binding</keyword>
<evidence type="ECO:0000256" key="2">
    <source>
        <dbReference type="ARBA" id="ARBA00022840"/>
    </source>
</evidence>
<keyword evidence="5" id="KW-1185">Reference proteome</keyword>
<dbReference type="SMART" id="SM00382">
    <property type="entry name" value="AAA"/>
    <property type="match status" value="2"/>
</dbReference>
<sequence>MFRPILSRTFGPRNLTLSQFLRHQSTKTLVKFDNADVHRFGIKDPVFKNLSLTIPENQHLVITGPINAGKTTLAEALAGQHSVKPTGAAKWPLLESLPGTLSDQIHLVSFQENSAMFSYGQHYYQERFNFSDPDNDLTLSDYLKSREKSDSKIAKVAETLDLTHLLPLSFVKLSNGQTRRARIARALLGNPAVLILDEPLMGLDIEHRKKLLDTLENLATKPGGTPVVLVQRPQDEMPEWATRVICLDGMNIVWDGTPTDYLQRILPQTTKEAAERQKYRQEALSKEEGTRDLRAPVVELKSVNVIYNKRKILDDISWTVRQGDRWALLGPNGSGKTTLLSFLTGDHPQAYSNELSLFGRRRGTGESIWDIKARVGLVSPEIHLYFNQRMSALEAAGTGFFDGVVPRSLSAEQTSTIERLFGEFGMSGVENRKLQEMSTGEQRLVLLVRSLVKRPELIIWDEPFQGLDLGMIHNVNTWLENHMKPEQTLIMVTHHEEEIPRAVTRRFKLGAGGVDANETGS</sequence>
<evidence type="ECO:0000313" key="4">
    <source>
        <dbReference type="EMBL" id="OAD75050.1"/>
    </source>
</evidence>
<accession>A0A167N5J4</accession>
<organism evidence="4 5">
    <name type="scientific">Phycomyces blakesleeanus (strain ATCC 8743b / DSM 1359 / FGSC 10004 / NBRC 33097 / NRRL 1555)</name>
    <dbReference type="NCBI Taxonomy" id="763407"/>
    <lineage>
        <taxon>Eukaryota</taxon>
        <taxon>Fungi</taxon>
        <taxon>Fungi incertae sedis</taxon>
        <taxon>Mucoromycota</taxon>
        <taxon>Mucoromycotina</taxon>
        <taxon>Mucoromycetes</taxon>
        <taxon>Mucorales</taxon>
        <taxon>Phycomycetaceae</taxon>
        <taxon>Phycomyces</taxon>
    </lineage>
</organism>
<evidence type="ECO:0000313" key="5">
    <source>
        <dbReference type="Proteomes" id="UP000077315"/>
    </source>
</evidence>
<dbReference type="VEuPathDB" id="FungiDB:PHYBLDRAFT_144404"/>
<dbReference type="InterPro" id="IPR027417">
    <property type="entry name" value="P-loop_NTPase"/>
</dbReference>
<dbReference type="InParanoid" id="A0A167N5J4"/>
<dbReference type="EMBL" id="KV440978">
    <property type="protein sequence ID" value="OAD75050.1"/>
    <property type="molecule type" value="Genomic_DNA"/>
</dbReference>
<dbReference type="OrthoDB" id="10255969at2759"/>
<dbReference type="RefSeq" id="XP_018293090.1">
    <property type="nucleotide sequence ID" value="XM_018431214.1"/>
</dbReference>
<reference evidence="5" key="1">
    <citation type="submission" date="2015-06" db="EMBL/GenBank/DDBJ databases">
        <title>Expansion of signal transduction pathways in fungi by whole-genome duplication.</title>
        <authorList>
            <consortium name="DOE Joint Genome Institute"/>
            <person name="Corrochano L.M."/>
            <person name="Kuo A."/>
            <person name="Marcet-Houben M."/>
            <person name="Polaino S."/>
            <person name="Salamov A."/>
            <person name="Villalobos J.M."/>
            <person name="Alvarez M.I."/>
            <person name="Avalos J."/>
            <person name="Benito E.P."/>
            <person name="Benoit I."/>
            <person name="Burger G."/>
            <person name="Camino L.P."/>
            <person name="Canovas D."/>
            <person name="Cerda-Olmedo E."/>
            <person name="Cheng J.-F."/>
            <person name="Dominguez A."/>
            <person name="Elias M."/>
            <person name="Eslava A.P."/>
            <person name="Glaser F."/>
            <person name="Grimwood J."/>
            <person name="Gutierrez G."/>
            <person name="Heitman J."/>
            <person name="Henrissat B."/>
            <person name="Iturriaga E.A."/>
            <person name="Lang B.F."/>
            <person name="Lavin J.L."/>
            <person name="Lee S."/>
            <person name="Li W."/>
            <person name="Lindquist E."/>
            <person name="Lopez-Garcia S."/>
            <person name="Luque E.M."/>
            <person name="Marcos A.T."/>
            <person name="Martin J."/>
            <person name="McCluskey K."/>
            <person name="Medina H.R."/>
            <person name="Miralles-Duran A."/>
            <person name="Miyazaki A."/>
            <person name="Munoz-Torres E."/>
            <person name="Oguiza J.A."/>
            <person name="Ohm R."/>
            <person name="Olmedo M."/>
            <person name="Orejas M."/>
            <person name="Ortiz-Castellanos L."/>
            <person name="Pisabarro A.G."/>
            <person name="Rodriguez-Romero J."/>
            <person name="Ruiz-Herrera J."/>
            <person name="Ruiz-Vazquez R."/>
            <person name="Sanz C."/>
            <person name="Schackwitz W."/>
            <person name="Schmutz J."/>
            <person name="Shahriari M."/>
            <person name="Shelest E."/>
            <person name="Silva-Franco F."/>
            <person name="Soanes D."/>
            <person name="Syed K."/>
            <person name="Tagua V.G."/>
            <person name="Talbot N.J."/>
            <person name="Thon M."/>
            <person name="De vries R.P."/>
            <person name="Wiebenga A."/>
            <person name="Yadav J.S."/>
            <person name="Braun E.L."/>
            <person name="Baker S."/>
            <person name="Garre V."/>
            <person name="Horwitz B."/>
            <person name="Torres-Martinez S."/>
            <person name="Idnurm A."/>
            <person name="Herrera-Estrella A."/>
            <person name="Gabaldon T."/>
            <person name="Grigoriev I.V."/>
        </authorList>
    </citation>
    <scope>NUCLEOTIDE SEQUENCE [LARGE SCALE GENOMIC DNA]</scope>
    <source>
        <strain evidence="5">NRRL 1555(-)</strain>
    </source>
</reference>
<proteinExistence type="predicted"/>
<gene>
    <name evidence="4" type="ORF">PHYBLDRAFT_144404</name>
</gene>
<dbReference type="Proteomes" id="UP000077315">
    <property type="component" value="Unassembled WGS sequence"/>
</dbReference>
<name>A0A167N5J4_PHYB8</name>
<dbReference type="PANTHER" id="PTHR43514">
    <property type="entry name" value="ABC TRANSPORTER I FAMILY MEMBER 10"/>
    <property type="match status" value="1"/>
</dbReference>
<dbReference type="InterPro" id="IPR050334">
    <property type="entry name" value="Molybdenum_import_ModC"/>
</dbReference>
<dbReference type="FunCoup" id="A0A167N5J4">
    <property type="interactions" value="95"/>
</dbReference>